<gene>
    <name evidence="3" type="ORF">IV38_GL000841</name>
    <name evidence="4" type="ORF">IV40_GL001012</name>
</gene>
<evidence type="ECO:0000256" key="1">
    <source>
        <dbReference type="SAM" id="MobiDB-lite"/>
    </source>
</evidence>
<evidence type="ECO:0000313" key="6">
    <source>
        <dbReference type="Proteomes" id="UP000051751"/>
    </source>
</evidence>
<evidence type="ECO:0000313" key="4">
    <source>
        <dbReference type="EMBL" id="KRN32950.1"/>
    </source>
</evidence>
<keyword evidence="5" id="KW-1185">Reference proteome</keyword>
<keyword evidence="2" id="KW-0732">Signal</keyword>
<name>A0A0R2G0N7_9LACO</name>
<evidence type="ECO:0000313" key="5">
    <source>
        <dbReference type="Proteomes" id="UP000051645"/>
    </source>
</evidence>
<feature type="chain" id="PRO_5044546167" evidence="2">
    <location>
        <begin position="26"/>
        <end position="185"/>
    </location>
</feature>
<reference evidence="5 6" key="1">
    <citation type="journal article" date="2015" name="Genome Announc.">
        <title>Expanding the biotechnology potential of lactobacilli through comparative genomics of 213 strains and associated genera.</title>
        <authorList>
            <person name="Sun Z."/>
            <person name="Harris H.M."/>
            <person name="McCann A."/>
            <person name="Guo C."/>
            <person name="Argimon S."/>
            <person name="Zhang W."/>
            <person name="Yang X."/>
            <person name="Jeffery I.B."/>
            <person name="Cooney J.C."/>
            <person name="Kagawa T.F."/>
            <person name="Liu W."/>
            <person name="Song Y."/>
            <person name="Salvetti E."/>
            <person name="Wrobel A."/>
            <person name="Rasinkangas P."/>
            <person name="Parkhill J."/>
            <person name="Rea M.C."/>
            <person name="O'Sullivan O."/>
            <person name="Ritari J."/>
            <person name="Douillard F.P."/>
            <person name="Paul Ross R."/>
            <person name="Yang R."/>
            <person name="Briner A.E."/>
            <person name="Felis G.E."/>
            <person name="de Vos W.M."/>
            <person name="Barrangou R."/>
            <person name="Klaenhammer T.R."/>
            <person name="Caufield P.W."/>
            <person name="Cui Y."/>
            <person name="Zhang H."/>
            <person name="O'Toole P.W."/>
        </authorList>
    </citation>
    <scope>NUCLEOTIDE SEQUENCE [LARGE SCALE GENOMIC DNA]</scope>
    <source>
        <strain evidence="3 6">ATCC BAA-66</strain>
        <strain evidence="4 5">DSM 13344</strain>
    </source>
</reference>
<dbReference type="Proteomes" id="UP000051751">
    <property type="component" value="Unassembled WGS sequence"/>
</dbReference>
<proteinExistence type="predicted"/>
<dbReference type="AlphaFoldDB" id="A0A0R2G0N7"/>
<dbReference type="Proteomes" id="UP000051645">
    <property type="component" value="Unassembled WGS sequence"/>
</dbReference>
<sequence length="185" mass="19847">MMFKATSLFIAALALLSLTSGGNHSLSQAKNTSAQVITIKNTAQQPQPPAASQVGSESASQSQASSEHNQSAASKAKSTASEESNRQQTTACFSITTDGAISPEKAARRLNIPAAKITIHDRNEAVAYLTQKEPALQNGHKLHWHAFKYDSGKKGHPYYLYANDPDNGQEIARYVSPTGDIIADY</sequence>
<dbReference type="EMBL" id="JQAZ01000002">
    <property type="protein sequence ID" value="KRN32950.1"/>
    <property type="molecule type" value="Genomic_DNA"/>
</dbReference>
<evidence type="ECO:0000256" key="2">
    <source>
        <dbReference type="SAM" id="SignalP"/>
    </source>
</evidence>
<dbReference type="PATRIC" id="fig|81857.3.peg.843"/>
<evidence type="ECO:0000313" key="3">
    <source>
        <dbReference type="EMBL" id="KRN28640.1"/>
    </source>
</evidence>
<dbReference type="STRING" id="81857.IV38_GL000841"/>
<comment type="caution">
    <text evidence="4">The sequence shown here is derived from an EMBL/GenBank/DDBJ whole genome shotgun (WGS) entry which is preliminary data.</text>
</comment>
<accession>A0A0R2G0N7</accession>
<protein>
    <submittedName>
        <fullName evidence="4">Uncharacterized protein</fullName>
    </submittedName>
</protein>
<feature type="signal peptide" evidence="2">
    <location>
        <begin position="1"/>
        <end position="25"/>
    </location>
</feature>
<feature type="region of interest" description="Disordered" evidence="1">
    <location>
        <begin position="42"/>
        <end position="88"/>
    </location>
</feature>
<organism evidence="4 5">
    <name type="scientific">Lactobacillus selangorensis</name>
    <dbReference type="NCBI Taxonomy" id="81857"/>
    <lineage>
        <taxon>Bacteria</taxon>
        <taxon>Bacillati</taxon>
        <taxon>Bacillota</taxon>
        <taxon>Bacilli</taxon>
        <taxon>Lactobacillales</taxon>
        <taxon>Lactobacillaceae</taxon>
        <taxon>Lactobacillus</taxon>
    </lineage>
</organism>
<dbReference type="EMBL" id="JQAT01000002">
    <property type="protein sequence ID" value="KRN28640.1"/>
    <property type="molecule type" value="Genomic_DNA"/>
</dbReference>
<feature type="compositionally biased region" description="Low complexity" evidence="1">
    <location>
        <begin position="50"/>
        <end position="82"/>
    </location>
</feature>